<dbReference type="AlphaFoldDB" id="A0A8J5S5U2"/>
<feature type="region of interest" description="Disordered" evidence="1">
    <location>
        <begin position="21"/>
        <end position="68"/>
    </location>
</feature>
<reference evidence="2" key="2">
    <citation type="submission" date="2021-02" db="EMBL/GenBank/DDBJ databases">
        <authorList>
            <person name="Kimball J.A."/>
            <person name="Haas M.W."/>
            <person name="Macchietto M."/>
            <person name="Kono T."/>
            <person name="Duquette J."/>
            <person name="Shao M."/>
        </authorList>
    </citation>
    <scope>NUCLEOTIDE SEQUENCE</scope>
    <source>
        <tissue evidence="2">Fresh leaf tissue</tissue>
    </source>
</reference>
<keyword evidence="3" id="KW-1185">Reference proteome</keyword>
<accession>A0A8J5S5U2</accession>
<sequence>MPKACDVPPWFSRRQTATVQQFGDAAAVQPPHATSPESVQPHALGRRAHEKSCDARIWSSSRLRSHAK</sequence>
<evidence type="ECO:0000256" key="1">
    <source>
        <dbReference type="SAM" id="MobiDB-lite"/>
    </source>
</evidence>
<reference evidence="2" key="1">
    <citation type="journal article" date="2021" name="bioRxiv">
        <title>Whole Genome Assembly and Annotation of Northern Wild Rice, Zizania palustris L., Supports a Whole Genome Duplication in the Zizania Genus.</title>
        <authorList>
            <person name="Haas M."/>
            <person name="Kono T."/>
            <person name="Macchietto M."/>
            <person name="Millas R."/>
            <person name="McGilp L."/>
            <person name="Shao M."/>
            <person name="Duquette J."/>
            <person name="Hirsch C.N."/>
            <person name="Kimball J."/>
        </authorList>
    </citation>
    <scope>NUCLEOTIDE SEQUENCE</scope>
    <source>
        <tissue evidence="2">Fresh leaf tissue</tissue>
    </source>
</reference>
<proteinExistence type="predicted"/>
<name>A0A8J5S5U2_ZIZPA</name>
<protein>
    <submittedName>
        <fullName evidence="2">Uncharacterized protein</fullName>
    </submittedName>
</protein>
<comment type="caution">
    <text evidence="2">The sequence shown here is derived from an EMBL/GenBank/DDBJ whole genome shotgun (WGS) entry which is preliminary data.</text>
</comment>
<gene>
    <name evidence="2" type="ORF">GUJ93_ZPchr0002g25425</name>
</gene>
<evidence type="ECO:0000313" key="3">
    <source>
        <dbReference type="Proteomes" id="UP000729402"/>
    </source>
</evidence>
<evidence type="ECO:0000313" key="2">
    <source>
        <dbReference type="EMBL" id="KAG8060852.1"/>
    </source>
</evidence>
<organism evidence="2 3">
    <name type="scientific">Zizania palustris</name>
    <name type="common">Northern wild rice</name>
    <dbReference type="NCBI Taxonomy" id="103762"/>
    <lineage>
        <taxon>Eukaryota</taxon>
        <taxon>Viridiplantae</taxon>
        <taxon>Streptophyta</taxon>
        <taxon>Embryophyta</taxon>
        <taxon>Tracheophyta</taxon>
        <taxon>Spermatophyta</taxon>
        <taxon>Magnoliopsida</taxon>
        <taxon>Liliopsida</taxon>
        <taxon>Poales</taxon>
        <taxon>Poaceae</taxon>
        <taxon>BOP clade</taxon>
        <taxon>Oryzoideae</taxon>
        <taxon>Oryzeae</taxon>
        <taxon>Zizaniinae</taxon>
        <taxon>Zizania</taxon>
    </lineage>
</organism>
<dbReference type="EMBL" id="JAAALK010000287">
    <property type="protein sequence ID" value="KAG8060852.1"/>
    <property type="molecule type" value="Genomic_DNA"/>
</dbReference>
<dbReference type="Proteomes" id="UP000729402">
    <property type="component" value="Unassembled WGS sequence"/>
</dbReference>